<feature type="compositionally biased region" description="Basic and acidic residues" evidence="4">
    <location>
        <begin position="428"/>
        <end position="454"/>
    </location>
</feature>
<dbReference type="GeneID" id="68349833"/>
<comment type="caution">
    <text evidence="6">The sequence shown here is derived from an EMBL/GenBank/DDBJ whole genome shotgun (WGS) entry which is preliminary data.</text>
</comment>
<dbReference type="GO" id="GO:0000077">
    <property type="term" value="P:DNA damage checkpoint signaling"/>
    <property type="evidence" value="ECO:0007669"/>
    <property type="project" value="TreeGrafter"/>
</dbReference>
<evidence type="ECO:0000256" key="1">
    <source>
        <dbReference type="ARBA" id="ARBA00004123"/>
    </source>
</evidence>
<dbReference type="InterPro" id="IPR047249">
    <property type="entry name" value="BRCT_p53bp1-like_rpt1"/>
</dbReference>
<feature type="compositionally biased region" description="Polar residues" evidence="4">
    <location>
        <begin position="231"/>
        <end position="241"/>
    </location>
</feature>
<sequence>MALEAVNESQDSQAIFDAHQALFGVASISGSLGSARLIAANIDVSEAVDGQADRSTSRRLVVEGEEAAGVVPACMRDSQGKKKFQAEAGAYDEATTAAARHEINKPLEPDNGLHAADNTRPVPLPFTGQIDGLWPLTATAAGATAKMDTSQQTPTQVNEDRDYHIFYGPLPSSPANKSTQHNTDDEPRTLKEGDTGAVNFGNLSDLARPSSQVSEDGGFDTTRGGWRAHQRTSQLQSNPAQTPYRPHGLPPETPALPKNPFAKSGVSAPLAGSQLFGQTQQPSSAAKISPTSSRPSPNVLLNSISPNIMETSPLKNRANVSSPTDIRTSSPQRLNEVPGTLVKDKAGHVACQDSPAGDTSSKDELIPESPTDQALKQFVGRQPLAQYEPMKQSQERKSSGDAQMDLHSDNEYDEAFQKAERRKRAERKRAQAAEEMEKVSFARGSRRDSAEQPIKKKRRIHSVQNDTADSTAVMDRPKSQERAVARISQKTSAPALETPAESIKATPAQSAVLPETDQDEATPVQRRITPEPTEEEMIPATSPVPSTKGSQDGVPCPSEPELPTMTGDGTDEREQVEVTRETSSFPRTRRRTQRTYGTRTRQVRRNPLLSSSTSEVLPVEPGDKMEHAASTLESPTSTTSTANPGAMAHDVPGQEAAGVEAEDLQQTRRETLPSSNMESCCAPVPARSRGQDPVTPLQTRASTGVTAPPLSSLTTLSASPAPLVNKTPGTQESGALQRPASLNMSPSTSSRKLRRRATRIAPNSESPLPFSRATRFARRSMKLDPDSMDELHQSPPPSALEKNASYFKCGRSFRQSIGSSHRGRRLFENMAFALSSQSDKPEQQRTKLESQIVQAGGSILKDGFQELFEPSSIMYSTSTVHDEGDVLRLPRASSGCGFTALIADGHSRKPKYMQALALGLPCLSQQWITACLGKGEVVDWEPYLLCAGSSAVLGNAIRSRTLVPYVAAEARLAEVIEHRRKLLGGQSILVLFDAKKGRKETKQQYMFLVQALGPCAVSRTSTARQAREVLREREKAGRPFDWLYIDKSCGSAESVLSAPTPARGSGSKKRRRMGAEGPRMGELRVLTDELVIQSLILGRMVEAGEMEF</sequence>
<dbReference type="EMBL" id="JAIZPD010000001">
    <property type="protein sequence ID" value="KAH0968062.1"/>
    <property type="molecule type" value="Genomic_DNA"/>
</dbReference>
<comment type="subcellular location">
    <subcellularLocation>
        <location evidence="1">Nucleus</location>
    </subcellularLocation>
</comment>
<dbReference type="InterPro" id="IPR036420">
    <property type="entry name" value="BRCT_dom_sf"/>
</dbReference>
<feature type="region of interest" description="Disordered" evidence="4">
    <location>
        <begin position="169"/>
        <end position="301"/>
    </location>
</feature>
<dbReference type="OrthoDB" id="129353at2759"/>
<feature type="region of interest" description="Disordered" evidence="4">
    <location>
        <begin position="314"/>
        <end position="775"/>
    </location>
</feature>
<proteinExistence type="predicted"/>
<reference evidence="6" key="1">
    <citation type="submission" date="2021-09" db="EMBL/GenBank/DDBJ databases">
        <title>A high-quality genome of the endoparasitic fungus Hirsutella rhossiliensis with a comparison of Hirsutella genomes reveals transposable elements contributing to genome size variation.</title>
        <authorList>
            <person name="Lin R."/>
            <person name="Jiao Y."/>
            <person name="Sun X."/>
            <person name="Ling J."/>
            <person name="Xie B."/>
            <person name="Cheng X."/>
        </authorList>
    </citation>
    <scope>NUCLEOTIDE SEQUENCE</scope>
    <source>
        <strain evidence="6">HR02</strain>
    </source>
</reference>
<dbReference type="GO" id="GO:0042393">
    <property type="term" value="F:histone binding"/>
    <property type="evidence" value="ECO:0007669"/>
    <property type="project" value="TreeGrafter"/>
</dbReference>
<dbReference type="InterPro" id="IPR047252">
    <property type="entry name" value="TP53BP1-like"/>
</dbReference>
<feature type="compositionally biased region" description="Polar residues" evidence="4">
    <location>
        <begin position="275"/>
        <end position="301"/>
    </location>
</feature>
<dbReference type="PANTHER" id="PTHR15321:SF3">
    <property type="entry name" value="TP53-BINDING PROTEIN 1"/>
    <property type="match status" value="1"/>
</dbReference>
<feature type="compositionally biased region" description="Polar residues" evidence="4">
    <location>
        <begin position="696"/>
        <end position="705"/>
    </location>
</feature>
<dbReference type="RefSeq" id="XP_044725575.1">
    <property type="nucleotide sequence ID" value="XM_044859175.1"/>
</dbReference>
<dbReference type="SMART" id="SM00292">
    <property type="entry name" value="BRCT"/>
    <property type="match status" value="1"/>
</dbReference>
<protein>
    <submittedName>
        <fullName evidence="6">DNA damage repair protein (Rad9)</fullName>
    </submittedName>
</protein>
<feature type="compositionally biased region" description="Basic and acidic residues" evidence="4">
    <location>
        <begin position="182"/>
        <end position="194"/>
    </location>
</feature>
<dbReference type="PANTHER" id="PTHR15321">
    <property type="entry name" value="TUMOR SUPPRESSOR P53-BINDING PROTEIN 1"/>
    <property type="match status" value="1"/>
</dbReference>
<evidence type="ECO:0000313" key="7">
    <source>
        <dbReference type="Proteomes" id="UP000824596"/>
    </source>
</evidence>
<evidence type="ECO:0000256" key="2">
    <source>
        <dbReference type="ARBA" id="ARBA00022763"/>
    </source>
</evidence>
<dbReference type="PROSITE" id="PS50172">
    <property type="entry name" value="BRCT"/>
    <property type="match status" value="1"/>
</dbReference>
<organism evidence="6 7">
    <name type="scientific">Hirsutella rhossiliensis</name>
    <dbReference type="NCBI Taxonomy" id="111463"/>
    <lineage>
        <taxon>Eukaryota</taxon>
        <taxon>Fungi</taxon>
        <taxon>Dikarya</taxon>
        <taxon>Ascomycota</taxon>
        <taxon>Pezizomycotina</taxon>
        <taxon>Sordariomycetes</taxon>
        <taxon>Hypocreomycetidae</taxon>
        <taxon>Hypocreales</taxon>
        <taxon>Ophiocordycipitaceae</taxon>
        <taxon>Hirsutella</taxon>
    </lineage>
</organism>
<keyword evidence="2" id="KW-0227">DNA damage</keyword>
<feature type="compositionally biased region" description="Polar residues" evidence="4">
    <location>
        <begin position="727"/>
        <end position="750"/>
    </location>
</feature>
<dbReference type="SUPFAM" id="SSF52113">
    <property type="entry name" value="BRCT domain"/>
    <property type="match status" value="1"/>
</dbReference>
<feature type="domain" description="BRCT" evidence="5">
    <location>
        <begin position="822"/>
        <end position="945"/>
    </location>
</feature>
<feature type="compositionally biased region" description="Low complexity" evidence="4">
    <location>
        <begin position="706"/>
        <end position="723"/>
    </location>
</feature>
<feature type="compositionally biased region" description="Polar residues" evidence="4">
    <location>
        <begin position="314"/>
        <end position="333"/>
    </location>
</feature>
<dbReference type="Proteomes" id="UP000824596">
    <property type="component" value="Unassembled WGS sequence"/>
</dbReference>
<keyword evidence="7" id="KW-1185">Reference proteome</keyword>
<feature type="compositionally biased region" description="Basic and acidic residues" evidence="4">
    <location>
        <begin position="570"/>
        <end position="580"/>
    </location>
</feature>
<dbReference type="AlphaFoldDB" id="A0A9P8N7P1"/>
<accession>A0A9P8N7P1</accession>
<evidence type="ECO:0000256" key="4">
    <source>
        <dbReference type="SAM" id="MobiDB-lite"/>
    </source>
</evidence>
<keyword evidence="3" id="KW-0539">Nucleus</keyword>
<name>A0A9P8N7P1_9HYPO</name>
<feature type="region of interest" description="Disordered" evidence="4">
    <location>
        <begin position="1054"/>
        <end position="1078"/>
    </location>
</feature>
<evidence type="ECO:0000256" key="3">
    <source>
        <dbReference type="ARBA" id="ARBA00023242"/>
    </source>
</evidence>
<dbReference type="InterPro" id="IPR001357">
    <property type="entry name" value="BRCT_dom"/>
</dbReference>
<gene>
    <name evidence="6" type="ORF">HRG_00704</name>
</gene>
<dbReference type="Pfam" id="PF00533">
    <property type="entry name" value="BRCT"/>
    <property type="match status" value="1"/>
</dbReference>
<dbReference type="Gene3D" id="3.40.50.10190">
    <property type="entry name" value="BRCT domain"/>
    <property type="match status" value="1"/>
</dbReference>
<dbReference type="CDD" id="cd17745">
    <property type="entry name" value="BRCT_p53bp1_rpt1"/>
    <property type="match status" value="1"/>
</dbReference>
<dbReference type="GO" id="GO:0045944">
    <property type="term" value="P:positive regulation of transcription by RNA polymerase II"/>
    <property type="evidence" value="ECO:0007669"/>
    <property type="project" value="TreeGrafter"/>
</dbReference>
<evidence type="ECO:0000313" key="6">
    <source>
        <dbReference type="EMBL" id="KAH0968062.1"/>
    </source>
</evidence>
<dbReference type="GO" id="GO:0005634">
    <property type="term" value="C:nucleus"/>
    <property type="evidence" value="ECO:0007669"/>
    <property type="project" value="UniProtKB-SubCell"/>
</dbReference>
<evidence type="ECO:0000259" key="5">
    <source>
        <dbReference type="PROSITE" id="PS50172"/>
    </source>
</evidence>
<feature type="compositionally biased region" description="Basic and acidic residues" evidence="4">
    <location>
        <begin position="475"/>
        <end position="484"/>
    </location>
</feature>
<feature type="compositionally biased region" description="Basic and acidic residues" evidence="4">
    <location>
        <begin position="393"/>
        <end position="419"/>
    </location>
</feature>
<feature type="compositionally biased region" description="Low complexity" evidence="4">
    <location>
        <begin position="628"/>
        <end position="642"/>
    </location>
</feature>